<dbReference type="Gene3D" id="3.40.50.410">
    <property type="entry name" value="von Willebrand factor, type A domain"/>
    <property type="match status" value="1"/>
</dbReference>
<dbReference type="SUPFAM" id="SSF53300">
    <property type="entry name" value="vWA-like"/>
    <property type="match status" value="1"/>
</dbReference>
<dbReference type="Pfam" id="PF13768">
    <property type="entry name" value="VWA_3"/>
    <property type="match status" value="1"/>
</dbReference>
<dbReference type="InterPro" id="IPR036465">
    <property type="entry name" value="vWFA_dom_sf"/>
</dbReference>
<reference evidence="2" key="1">
    <citation type="submission" date="2022-07" db="EMBL/GenBank/DDBJ databases">
        <authorList>
            <person name="Macas J."/>
            <person name="Novak P."/>
            <person name="Neumann P."/>
        </authorList>
    </citation>
    <scope>NUCLEOTIDE SEQUENCE</scope>
</reference>
<gene>
    <name evidence="2" type="ORF">CEURO_LOCUS22002</name>
</gene>
<keyword evidence="3" id="KW-1185">Reference proteome</keyword>
<organism evidence="2 3">
    <name type="scientific">Cuscuta europaea</name>
    <name type="common">European dodder</name>
    <dbReference type="NCBI Taxonomy" id="41803"/>
    <lineage>
        <taxon>Eukaryota</taxon>
        <taxon>Viridiplantae</taxon>
        <taxon>Streptophyta</taxon>
        <taxon>Embryophyta</taxon>
        <taxon>Tracheophyta</taxon>
        <taxon>Spermatophyta</taxon>
        <taxon>Magnoliopsida</taxon>
        <taxon>eudicotyledons</taxon>
        <taxon>Gunneridae</taxon>
        <taxon>Pentapetalae</taxon>
        <taxon>asterids</taxon>
        <taxon>lamiids</taxon>
        <taxon>Solanales</taxon>
        <taxon>Convolvulaceae</taxon>
        <taxon>Cuscuteae</taxon>
        <taxon>Cuscuta</taxon>
        <taxon>Cuscuta subgen. Cuscuta</taxon>
    </lineage>
</organism>
<dbReference type="PANTHER" id="PTHR46503:SF9">
    <property type="entry name" value="INTER ALPHA-TRYPSIN INHIBITOR, HEAVY CHAIN-LIKE PROTEIN"/>
    <property type="match status" value="1"/>
</dbReference>
<name>A0A9P1EN56_CUSEU</name>
<dbReference type="InterPro" id="IPR002035">
    <property type="entry name" value="VWF_A"/>
</dbReference>
<dbReference type="PROSITE" id="PS50234">
    <property type="entry name" value="VWFA"/>
    <property type="match status" value="1"/>
</dbReference>
<evidence type="ECO:0000259" key="1">
    <source>
        <dbReference type="PROSITE" id="PS50234"/>
    </source>
</evidence>
<feature type="domain" description="VWFA" evidence="1">
    <location>
        <begin position="321"/>
        <end position="498"/>
    </location>
</feature>
<dbReference type="AlphaFoldDB" id="A0A9P1EN56"/>
<accession>A0A9P1EN56</accession>
<evidence type="ECO:0000313" key="2">
    <source>
        <dbReference type="EMBL" id="CAH9118574.1"/>
    </source>
</evidence>
<protein>
    <recommendedName>
        <fullName evidence="1">VWFA domain-containing protein</fullName>
    </recommendedName>
</protein>
<sequence>MAEDFVRAVDLGLQLSKRIYYGKEPPKPQWMEKEAPAAESNLLPTAPMMYAVIRDPAVVDNPDIPSYQPYVHGRCVPPALIPLEMHAVAMEVDVCLDTAFVTVNGAWRLHCVSASRSCECRIAVPMGEQGSVLGVAIETTSRSFLTELIAPDETDDPGKLANAKEGFLLKPHIYTLKVPQVPGGSVLSVEARWSQKVSYHDGQLCLTIPFSFPVNVNPVGKKRKKEEISLNVNSGVGNVVCYQSASHPLVEKKSVTGNISLMYESEVAMWSRNDFRFSYTVNGSGGLLVRSPSRLDSDQRNMFCLYLHPPHDIPKKLFKNEIVYVVDTSGSMHGGPIENVKTSLLSALCKLGPEDTFNIIAFNGMSLSFSSKMELATKETIENAAQWININFVANGSTCFLPALDQAIKVVSKCSHSIPIIFIITDGAVEDEREICEVIRDNLTKVGSNSPRICTFGIGYYCNHYFLQMVASIGRGYHDAAYDIETICPRLERLFESSSSAILVDIKVDALQYLDSVELYPNCFPDLLYERPLMIYGRYYGNFPENVKVKGTLADLRDFEIGVKVRKVKDMPLERVFAGRQIKTLTAQAWLTRRKELQNKVVKLSLISGVPSEYTRMVLVESDKRKQISKPETLKEAMRSESNVKNMVYLREIGVGFGNIKATIENLPSGAIQRKLSDAAVLGAAAASCCNKVIGRCCCICLLHFCSKLSDRCMISFTQLCTALACFECLNVCSDLCDL</sequence>
<dbReference type="OrthoDB" id="1729737at2759"/>
<dbReference type="EMBL" id="CAMAPE010000077">
    <property type="protein sequence ID" value="CAH9118574.1"/>
    <property type="molecule type" value="Genomic_DNA"/>
</dbReference>
<evidence type="ECO:0000313" key="3">
    <source>
        <dbReference type="Proteomes" id="UP001152484"/>
    </source>
</evidence>
<comment type="caution">
    <text evidence="2">The sequence shown here is derived from an EMBL/GenBank/DDBJ whole genome shotgun (WGS) entry which is preliminary data.</text>
</comment>
<dbReference type="Proteomes" id="UP001152484">
    <property type="component" value="Unassembled WGS sequence"/>
</dbReference>
<dbReference type="PANTHER" id="PTHR46503">
    <property type="entry name" value="INTER-ALPHA-TRYPSIN INHIBITOR HEAVY CHAIN-LIKE PROTEIN"/>
    <property type="match status" value="1"/>
</dbReference>
<proteinExistence type="predicted"/>